<gene>
    <name evidence="1" type="ORF">CR513_13366</name>
</gene>
<reference evidence="1" key="1">
    <citation type="submission" date="2018-05" db="EMBL/GenBank/DDBJ databases">
        <title>Draft genome of Mucuna pruriens seed.</title>
        <authorList>
            <person name="Nnadi N.E."/>
            <person name="Vos R."/>
            <person name="Hasami M.H."/>
            <person name="Devisetty U.K."/>
            <person name="Aguiy J.C."/>
        </authorList>
    </citation>
    <scope>NUCLEOTIDE SEQUENCE [LARGE SCALE GENOMIC DNA]</scope>
    <source>
        <strain evidence="1">JCA_2017</strain>
    </source>
</reference>
<protein>
    <submittedName>
        <fullName evidence="1">Uncharacterized protein</fullName>
    </submittedName>
</protein>
<dbReference type="AlphaFoldDB" id="A0A371HJW9"/>
<proteinExistence type="predicted"/>
<sequence>MGWCIELPQHTIPRQMTKLKYSIGKSRKHCKRWSIPTERIGVDSLRMLYGHRTAYQTFVGDLSLPDCFRILSLLGSQAMQPGLQPSRKTKKALATRSGRSLLGSIREFLHLQAKGKLRSRWDGPFVITNVFPYGVVKLKDENTNNTF</sequence>
<dbReference type="Proteomes" id="UP000257109">
    <property type="component" value="Unassembled WGS sequence"/>
</dbReference>
<accession>A0A371HJW9</accession>
<evidence type="ECO:0000313" key="2">
    <source>
        <dbReference type="Proteomes" id="UP000257109"/>
    </source>
</evidence>
<evidence type="ECO:0000313" key="1">
    <source>
        <dbReference type="EMBL" id="RDY03093.1"/>
    </source>
</evidence>
<organism evidence="1 2">
    <name type="scientific">Mucuna pruriens</name>
    <name type="common">Velvet bean</name>
    <name type="synonym">Dolichos pruriens</name>
    <dbReference type="NCBI Taxonomy" id="157652"/>
    <lineage>
        <taxon>Eukaryota</taxon>
        <taxon>Viridiplantae</taxon>
        <taxon>Streptophyta</taxon>
        <taxon>Embryophyta</taxon>
        <taxon>Tracheophyta</taxon>
        <taxon>Spermatophyta</taxon>
        <taxon>Magnoliopsida</taxon>
        <taxon>eudicotyledons</taxon>
        <taxon>Gunneridae</taxon>
        <taxon>Pentapetalae</taxon>
        <taxon>rosids</taxon>
        <taxon>fabids</taxon>
        <taxon>Fabales</taxon>
        <taxon>Fabaceae</taxon>
        <taxon>Papilionoideae</taxon>
        <taxon>50 kb inversion clade</taxon>
        <taxon>NPAAA clade</taxon>
        <taxon>indigoferoid/millettioid clade</taxon>
        <taxon>Phaseoleae</taxon>
        <taxon>Mucuna</taxon>
    </lineage>
</organism>
<dbReference type="EMBL" id="QJKJ01002385">
    <property type="protein sequence ID" value="RDY03093.1"/>
    <property type="molecule type" value="Genomic_DNA"/>
</dbReference>
<keyword evidence="2" id="KW-1185">Reference proteome</keyword>
<comment type="caution">
    <text evidence="1">The sequence shown here is derived from an EMBL/GenBank/DDBJ whole genome shotgun (WGS) entry which is preliminary data.</text>
</comment>
<name>A0A371HJW9_MUCPR</name>
<feature type="non-terminal residue" evidence="1">
    <location>
        <position position="1"/>
    </location>
</feature>